<dbReference type="AlphaFoldDB" id="A0ABC8YTP9"/>
<dbReference type="EMBL" id="OZ075127">
    <property type="protein sequence ID" value="CAL4947891.1"/>
    <property type="molecule type" value="Genomic_DNA"/>
</dbReference>
<keyword evidence="3" id="KW-1185">Reference proteome</keyword>
<protein>
    <submittedName>
        <fullName evidence="2">Uncharacterized protein</fullName>
    </submittedName>
</protein>
<reference evidence="3" key="1">
    <citation type="submission" date="2024-06" db="EMBL/GenBank/DDBJ databases">
        <authorList>
            <person name="Ryan C."/>
        </authorList>
    </citation>
    <scope>NUCLEOTIDE SEQUENCE [LARGE SCALE GENOMIC DNA]</scope>
</reference>
<dbReference type="Proteomes" id="UP001497457">
    <property type="component" value="Chromosome 17b"/>
</dbReference>
<sequence length="270" mass="30176">MHCQVSPAPPLAVAQPASTLRILPVDRRRAPCFPRLRLRPGPRLSVRAQNRGGDGDGVQPPRDPPHNFVKERSHIISRTGKIILVQEGLLYYESRNASEYLCVLAEKALDIASHIVDSAKLDMSNVMSSDTIHRTLRAYAGIFMQTADDTCNRTVSMETITSFLGALRGLASITHILLEAALETVSHEHPKESLSEFAFNYDMKIMHRNYNRRMDELEDDINRNAAAAVHACELVSKTINQGMKATESIVGLMMDRRHRALDKAHSKLVE</sequence>
<accession>A0ABC8YTP9</accession>
<feature type="region of interest" description="Disordered" evidence="1">
    <location>
        <begin position="43"/>
        <end position="66"/>
    </location>
</feature>
<name>A0ABC8YTP9_9POAL</name>
<evidence type="ECO:0000313" key="3">
    <source>
        <dbReference type="Proteomes" id="UP001497457"/>
    </source>
</evidence>
<reference evidence="2 3" key="2">
    <citation type="submission" date="2024-10" db="EMBL/GenBank/DDBJ databases">
        <authorList>
            <person name="Ryan C."/>
        </authorList>
    </citation>
    <scope>NUCLEOTIDE SEQUENCE [LARGE SCALE GENOMIC DNA]</scope>
</reference>
<evidence type="ECO:0000313" key="2">
    <source>
        <dbReference type="EMBL" id="CAL4947891.1"/>
    </source>
</evidence>
<gene>
    <name evidence="2" type="ORF">URODEC1_LOCUS37061</name>
</gene>
<evidence type="ECO:0000256" key="1">
    <source>
        <dbReference type="SAM" id="MobiDB-lite"/>
    </source>
</evidence>
<organism evidence="2 3">
    <name type="scientific">Urochloa decumbens</name>
    <dbReference type="NCBI Taxonomy" id="240449"/>
    <lineage>
        <taxon>Eukaryota</taxon>
        <taxon>Viridiplantae</taxon>
        <taxon>Streptophyta</taxon>
        <taxon>Embryophyta</taxon>
        <taxon>Tracheophyta</taxon>
        <taxon>Spermatophyta</taxon>
        <taxon>Magnoliopsida</taxon>
        <taxon>Liliopsida</taxon>
        <taxon>Poales</taxon>
        <taxon>Poaceae</taxon>
        <taxon>PACMAD clade</taxon>
        <taxon>Panicoideae</taxon>
        <taxon>Panicodae</taxon>
        <taxon>Paniceae</taxon>
        <taxon>Melinidinae</taxon>
        <taxon>Urochloa</taxon>
    </lineage>
</organism>
<proteinExistence type="predicted"/>